<reference evidence="2" key="1">
    <citation type="journal article" date="2023" name="Nat. Plants">
        <title>Single-cell RNA sequencing provides a high-resolution roadmap for understanding the multicellular compartmentation of specialized metabolism.</title>
        <authorList>
            <person name="Sun S."/>
            <person name="Shen X."/>
            <person name="Li Y."/>
            <person name="Li Y."/>
            <person name="Wang S."/>
            <person name="Li R."/>
            <person name="Zhang H."/>
            <person name="Shen G."/>
            <person name="Guo B."/>
            <person name="Wei J."/>
            <person name="Xu J."/>
            <person name="St-Pierre B."/>
            <person name="Chen S."/>
            <person name="Sun C."/>
        </authorList>
    </citation>
    <scope>NUCLEOTIDE SEQUENCE [LARGE SCALE GENOMIC DNA]</scope>
</reference>
<gene>
    <name evidence="1" type="ORF">M9H77_02340</name>
</gene>
<evidence type="ECO:0000313" key="2">
    <source>
        <dbReference type="Proteomes" id="UP001060085"/>
    </source>
</evidence>
<sequence length="285" mass="31327">MAGEQPIRPRRSLALGHEDRTLSPLARTRYFSPRSSSTLPSSATPTTPEFYANLSEKFGNPESTTYGQVYVRRHVINFSTANIAYYLSCPYFSDIEGIGLEEEADFDESLAETGYPLQMSLLFSRKELICSMPLPPGRGSTSALLSSETSSGCRDLSLPSNSWIKALDPMVMPKIVAPGVAPPFPTPSMQGHTSPGSSYPKRSSPAPNPWSKFIRKYKTDQKASTSINKAMILKLRPAVLLEFVQSQTSNTTIASRDRSCAIVQRVEDLRDSRSSSLFQGEALKS</sequence>
<comment type="caution">
    <text evidence="1">The sequence shown here is derived from an EMBL/GenBank/DDBJ whole genome shotgun (WGS) entry which is preliminary data.</text>
</comment>
<evidence type="ECO:0000313" key="1">
    <source>
        <dbReference type="EMBL" id="KAI5681113.1"/>
    </source>
</evidence>
<keyword evidence="2" id="KW-1185">Reference proteome</keyword>
<protein>
    <submittedName>
        <fullName evidence="1">Uncharacterized protein</fullName>
    </submittedName>
</protein>
<accession>A0ACC0C824</accession>
<organism evidence="1 2">
    <name type="scientific">Catharanthus roseus</name>
    <name type="common">Madagascar periwinkle</name>
    <name type="synonym">Vinca rosea</name>
    <dbReference type="NCBI Taxonomy" id="4058"/>
    <lineage>
        <taxon>Eukaryota</taxon>
        <taxon>Viridiplantae</taxon>
        <taxon>Streptophyta</taxon>
        <taxon>Embryophyta</taxon>
        <taxon>Tracheophyta</taxon>
        <taxon>Spermatophyta</taxon>
        <taxon>Magnoliopsida</taxon>
        <taxon>eudicotyledons</taxon>
        <taxon>Gunneridae</taxon>
        <taxon>Pentapetalae</taxon>
        <taxon>asterids</taxon>
        <taxon>lamiids</taxon>
        <taxon>Gentianales</taxon>
        <taxon>Apocynaceae</taxon>
        <taxon>Rauvolfioideae</taxon>
        <taxon>Vinceae</taxon>
        <taxon>Catharanthinae</taxon>
        <taxon>Catharanthus</taxon>
    </lineage>
</organism>
<name>A0ACC0C824_CATRO</name>
<dbReference type="EMBL" id="CM044701">
    <property type="protein sequence ID" value="KAI5681113.1"/>
    <property type="molecule type" value="Genomic_DNA"/>
</dbReference>
<proteinExistence type="predicted"/>
<dbReference type="Proteomes" id="UP001060085">
    <property type="component" value="Linkage Group LG01"/>
</dbReference>